<dbReference type="EMBL" id="CADIKH010000070">
    <property type="protein sequence ID" value="CAB3773196.1"/>
    <property type="molecule type" value="Genomic_DNA"/>
</dbReference>
<reference evidence="7 8" key="1">
    <citation type="submission" date="2020-04" db="EMBL/GenBank/DDBJ databases">
        <authorList>
            <person name="De Canck E."/>
        </authorList>
    </citation>
    <scope>NUCLEOTIDE SEQUENCE [LARGE SCALE GENOMIC DNA]</scope>
    <source>
        <strain evidence="7 8">LMG 29542</strain>
    </source>
</reference>
<keyword evidence="8" id="KW-1185">Reference proteome</keyword>
<dbReference type="PANTHER" id="PTHR35603">
    <property type="match status" value="1"/>
</dbReference>
<feature type="chain" id="PRO_5026707429" evidence="6">
    <location>
        <begin position="23"/>
        <end position="169"/>
    </location>
</feature>
<keyword evidence="2 6" id="KW-0732">Signal</keyword>
<dbReference type="GO" id="GO:0009279">
    <property type="term" value="C:cell outer membrane"/>
    <property type="evidence" value="ECO:0007669"/>
    <property type="project" value="UniProtKB-SubCell"/>
</dbReference>
<dbReference type="AlphaFoldDB" id="A0A6J5F7S6"/>
<evidence type="ECO:0000313" key="8">
    <source>
        <dbReference type="Proteomes" id="UP000494363"/>
    </source>
</evidence>
<keyword evidence="3" id="KW-0472">Membrane</keyword>
<name>A0A6J5F7S6_9BURK</name>
<organism evidence="7 8">
    <name type="scientific">Paraburkholderia humisilvae</name>
    <dbReference type="NCBI Taxonomy" id="627669"/>
    <lineage>
        <taxon>Bacteria</taxon>
        <taxon>Pseudomonadati</taxon>
        <taxon>Pseudomonadota</taxon>
        <taxon>Betaproteobacteria</taxon>
        <taxon>Burkholderiales</taxon>
        <taxon>Burkholderiaceae</taxon>
        <taxon>Paraburkholderia</taxon>
    </lineage>
</organism>
<evidence type="ECO:0000256" key="3">
    <source>
        <dbReference type="ARBA" id="ARBA00023136"/>
    </source>
</evidence>
<gene>
    <name evidence="7" type="primary">slyB_3</name>
    <name evidence="7" type="ORF">LMG29542_07142</name>
</gene>
<dbReference type="InterPro" id="IPR051407">
    <property type="entry name" value="Bact_OM_lipoprot/Surf_antigen"/>
</dbReference>
<evidence type="ECO:0000313" key="7">
    <source>
        <dbReference type="EMBL" id="CAB3773196.1"/>
    </source>
</evidence>
<feature type="signal peptide" evidence="6">
    <location>
        <begin position="1"/>
        <end position="22"/>
    </location>
</feature>
<sequence>MKTMSHLTHRPLIGALSSIAIAAMVSALALAGCAYNSSSPDVYTASQAQREETVQMGTVDSVRQVIISSNNGDPSGLGLVGGGVIGGLAGSRIGGGTGSIITGIVGGLAGAAVGNALENEAAKKNGVEITVRLDNGELRAVTQADTGDLFNPGDRVRLLSEDGITRVTH</sequence>
<proteinExistence type="predicted"/>
<evidence type="ECO:0000256" key="4">
    <source>
        <dbReference type="ARBA" id="ARBA00023139"/>
    </source>
</evidence>
<evidence type="ECO:0000256" key="6">
    <source>
        <dbReference type="SAM" id="SignalP"/>
    </source>
</evidence>
<dbReference type="PANTHER" id="PTHR35603:SF1">
    <property type="entry name" value="OUTER MEMBRANE LIPOPROTEIN SLYB"/>
    <property type="match status" value="1"/>
</dbReference>
<keyword evidence="5 7" id="KW-0449">Lipoprotein</keyword>
<comment type="subcellular location">
    <subcellularLocation>
        <location evidence="1">Cell outer membrane</location>
        <topology evidence="1">Lipid-anchor</topology>
    </subcellularLocation>
</comment>
<dbReference type="Proteomes" id="UP000494363">
    <property type="component" value="Unassembled WGS sequence"/>
</dbReference>
<evidence type="ECO:0000256" key="1">
    <source>
        <dbReference type="ARBA" id="ARBA00004459"/>
    </source>
</evidence>
<protein>
    <submittedName>
        <fullName evidence="7">Outer membrane lipoprotein SlyB</fullName>
    </submittedName>
</protein>
<evidence type="ECO:0000256" key="2">
    <source>
        <dbReference type="ARBA" id="ARBA00022729"/>
    </source>
</evidence>
<accession>A0A6J5F7S6</accession>
<dbReference type="PROSITE" id="PS51257">
    <property type="entry name" value="PROKAR_LIPOPROTEIN"/>
    <property type="match status" value="1"/>
</dbReference>
<evidence type="ECO:0000256" key="5">
    <source>
        <dbReference type="ARBA" id="ARBA00023288"/>
    </source>
</evidence>
<keyword evidence="4" id="KW-0564">Palmitate</keyword>